<sequence length="46" mass="5496">MPPRITNAVLLEKIENLKEYIVERNDNQDKRIEQQEEKTEKNTIAI</sequence>
<feature type="non-terminal residue" evidence="1">
    <location>
        <position position="46"/>
    </location>
</feature>
<accession>X1FF06</accession>
<gene>
    <name evidence="1" type="ORF">S03H2_14346</name>
</gene>
<reference evidence="1" key="1">
    <citation type="journal article" date="2014" name="Front. Microbiol.">
        <title>High frequency of phylogenetically diverse reductive dehalogenase-homologous genes in deep subseafloor sedimentary metagenomes.</title>
        <authorList>
            <person name="Kawai M."/>
            <person name="Futagami T."/>
            <person name="Toyoda A."/>
            <person name="Takaki Y."/>
            <person name="Nishi S."/>
            <person name="Hori S."/>
            <person name="Arai W."/>
            <person name="Tsubouchi T."/>
            <person name="Morono Y."/>
            <person name="Uchiyama I."/>
            <person name="Ito T."/>
            <person name="Fujiyama A."/>
            <person name="Inagaki F."/>
            <person name="Takami H."/>
        </authorList>
    </citation>
    <scope>NUCLEOTIDE SEQUENCE</scope>
    <source>
        <strain evidence="1">Expedition CK06-06</strain>
    </source>
</reference>
<name>X1FF06_9ZZZZ</name>
<dbReference type="EMBL" id="BARU01007280">
    <property type="protein sequence ID" value="GAH43547.1"/>
    <property type="molecule type" value="Genomic_DNA"/>
</dbReference>
<protein>
    <submittedName>
        <fullName evidence="1">Uncharacterized protein</fullName>
    </submittedName>
</protein>
<organism evidence="1">
    <name type="scientific">marine sediment metagenome</name>
    <dbReference type="NCBI Taxonomy" id="412755"/>
    <lineage>
        <taxon>unclassified sequences</taxon>
        <taxon>metagenomes</taxon>
        <taxon>ecological metagenomes</taxon>
    </lineage>
</organism>
<dbReference type="AlphaFoldDB" id="X1FF06"/>
<proteinExistence type="predicted"/>
<comment type="caution">
    <text evidence="1">The sequence shown here is derived from an EMBL/GenBank/DDBJ whole genome shotgun (WGS) entry which is preliminary data.</text>
</comment>
<evidence type="ECO:0000313" key="1">
    <source>
        <dbReference type="EMBL" id="GAH43547.1"/>
    </source>
</evidence>